<reference evidence="1" key="1">
    <citation type="journal article" date="2010" name="PLoS Pathog.">
        <title>Analysis of virion structural components reveals vestiges of the ancestral ichnovirus genome.</title>
        <authorList>
            <person name="Volkoff A.-N."/>
            <person name="Jouan V."/>
            <person name="Urbach S."/>
            <person name="Samain S."/>
            <person name="Bergoin M."/>
            <person name="Wincker P."/>
            <person name="Demettre E."/>
            <person name="Cousserans F."/>
            <person name="Provost B."/>
            <person name="Coulibaly F."/>
            <person name="Legeai F."/>
            <person name="Beliveau C."/>
            <person name="Cusson M."/>
            <person name="Gyapay G."/>
            <person name="Drezen J.-M."/>
        </authorList>
    </citation>
    <scope>NUCLEOTIDE SEQUENCE</scope>
</reference>
<proteinExistence type="predicted"/>
<gene>
    <name evidence="1" type="primary">IVSP3-2</name>
</gene>
<organism evidence="1">
    <name type="scientific">Hyposoter didymator</name>
    <name type="common">Parasitoid wasp</name>
    <name type="synonym">Ichneumon didymator</name>
    <dbReference type="NCBI Taxonomy" id="260305"/>
    <lineage>
        <taxon>Eukaryota</taxon>
        <taxon>Metazoa</taxon>
        <taxon>Ecdysozoa</taxon>
        <taxon>Arthropoda</taxon>
        <taxon>Hexapoda</taxon>
        <taxon>Insecta</taxon>
        <taxon>Pterygota</taxon>
        <taxon>Neoptera</taxon>
        <taxon>Endopterygota</taxon>
        <taxon>Hymenoptera</taxon>
        <taxon>Apocrita</taxon>
        <taxon>Ichneumonoidea</taxon>
        <taxon>Ichneumonidae</taxon>
        <taxon>Campopleginae</taxon>
        <taxon>Dusona group</taxon>
        <taxon>Hyposoter</taxon>
    </lineage>
</organism>
<dbReference type="EMBL" id="GQ923583">
    <property type="protein sequence ID" value="ADI40478.1"/>
    <property type="molecule type" value="Genomic_DNA"/>
</dbReference>
<accession>D7P5P4</accession>
<dbReference type="AlphaFoldDB" id="D7P5P4"/>
<name>D7P5P4_HYPDD</name>
<sequence length="527" mass="61023">MATFQKALQKHLPLVVRELDTLEKKEPPYKSLLSALRLSGNLRNTVTVFNALDQLLHRLLGTDDSRLSSLFKLDKRQSYVYVNGVLDSARQLFEPIVQYLPAEERKHSTIIELVNERIPDSLLQETLWKNLGTTPLYEVSAADVERLQTTDQQQGSLCWEFITGLISMKYYTDILNKEVFNGKELKKLQSVLNARPDPGVKCKYNEEKENRTNFVVKRVFKLSMYSIAALLLLSSKTMLQCPCAAKTRNFISLVFSLCDEIKLQAKSLENCKLLVFAAHEISKFPMVEPADRFKFRNLFITYRQEDIFGRPTGHMFKYKYLNELNFLRQIETAGLEPTYELLLHLLLTLKNDRSVSFSDLLYFQILNAICSSFGFAPITLEWKKPEEIEKYRTLSSKSSLLRLYGKGSYDAFTIFCLAYVQKMAYFNDQPMDSIKHLLPLIHLMYFNTKNNVYPITCAFLEMYMQHLPCDHMKSLIDGSSCLESKQFGTQLLFKYLSLVVNVMMMEQTKGQYTMVDFIEQSGEITLY</sequence>
<evidence type="ECO:0000313" key="1">
    <source>
        <dbReference type="EMBL" id="ADI40478.1"/>
    </source>
</evidence>
<protein>
    <submittedName>
        <fullName evidence="1">Uncharacterized protein IVSP3-2</fullName>
    </submittedName>
</protein>